<name>A0A351U2M3_9BACT</name>
<keyword evidence="1" id="KW-0812">Transmembrane</keyword>
<dbReference type="AlphaFoldDB" id="A0A351U2M3"/>
<accession>A0A351U2M3</accession>
<dbReference type="STRING" id="909663.GCA_000512235_03560"/>
<reference evidence="2" key="1">
    <citation type="journal article" date="2020" name="Biotechnol. Biofuels">
        <title>New insights from the biogas microbiome by comprehensive genome-resolved metagenomics of nearly 1600 species originating from multiple anaerobic digesters.</title>
        <authorList>
            <person name="Campanaro S."/>
            <person name="Treu L."/>
            <person name="Rodriguez-R L.M."/>
            <person name="Kovalovszki A."/>
            <person name="Ziels R.M."/>
            <person name="Maus I."/>
            <person name="Zhu X."/>
            <person name="Kougias P.G."/>
            <person name="Basile A."/>
            <person name="Luo G."/>
            <person name="Schluter A."/>
            <person name="Konstantinidis K.T."/>
            <person name="Angelidaki I."/>
        </authorList>
    </citation>
    <scope>NUCLEOTIDE SEQUENCE</scope>
    <source>
        <strain evidence="2">AS06rmzACSIP_7</strain>
    </source>
</reference>
<dbReference type="EMBL" id="JAAYEE010000248">
    <property type="protein sequence ID" value="NLW36404.1"/>
    <property type="molecule type" value="Genomic_DNA"/>
</dbReference>
<gene>
    <name evidence="2" type="ORF">GXY80_13160</name>
</gene>
<keyword evidence="1" id="KW-1133">Transmembrane helix</keyword>
<reference evidence="2" key="2">
    <citation type="submission" date="2020-01" db="EMBL/GenBank/DDBJ databases">
        <authorList>
            <person name="Campanaro S."/>
        </authorList>
    </citation>
    <scope>NUCLEOTIDE SEQUENCE</scope>
    <source>
        <strain evidence="2">AS06rmzACSIP_7</strain>
    </source>
</reference>
<organism evidence="2 3">
    <name type="scientific">Syntrophorhabdus aromaticivorans</name>
    <dbReference type="NCBI Taxonomy" id="328301"/>
    <lineage>
        <taxon>Bacteria</taxon>
        <taxon>Pseudomonadati</taxon>
        <taxon>Thermodesulfobacteriota</taxon>
        <taxon>Syntrophorhabdia</taxon>
        <taxon>Syntrophorhabdales</taxon>
        <taxon>Syntrophorhabdaceae</taxon>
        <taxon>Syntrophorhabdus</taxon>
    </lineage>
</organism>
<comment type="caution">
    <text evidence="2">The sequence shown here is derived from an EMBL/GenBank/DDBJ whole genome shotgun (WGS) entry which is preliminary data.</text>
</comment>
<protein>
    <submittedName>
        <fullName evidence="2">Uncharacterized protein</fullName>
    </submittedName>
</protein>
<feature type="transmembrane region" description="Helical" evidence="1">
    <location>
        <begin position="36"/>
        <end position="53"/>
    </location>
</feature>
<keyword evidence="1" id="KW-0472">Membrane</keyword>
<evidence type="ECO:0000313" key="3">
    <source>
        <dbReference type="Proteomes" id="UP000777265"/>
    </source>
</evidence>
<sequence length="123" mass="14044">MVNVNWKRYGLYLVRWQLSTPILAGVLFMLGGLGNLAATTIANLVGGLIFFWVDRFIFTSRLLSVQWEVKDAVVCVDCGKEARGYRIVKAEGYDKTQDKKPQFRCEECSQKKTEILRKQGIHV</sequence>
<evidence type="ECO:0000313" key="2">
    <source>
        <dbReference type="EMBL" id="NLW36404.1"/>
    </source>
</evidence>
<feature type="transmembrane region" description="Helical" evidence="1">
    <location>
        <begin position="12"/>
        <end position="30"/>
    </location>
</feature>
<proteinExistence type="predicted"/>
<dbReference type="Proteomes" id="UP000777265">
    <property type="component" value="Unassembled WGS sequence"/>
</dbReference>
<evidence type="ECO:0000256" key="1">
    <source>
        <dbReference type="SAM" id="Phobius"/>
    </source>
</evidence>